<evidence type="ECO:0000256" key="5">
    <source>
        <dbReference type="ARBA" id="ARBA00021843"/>
    </source>
</evidence>
<organism evidence="15 16">
    <name type="scientific">Rhizobium metallidurans</name>
    <dbReference type="NCBI Taxonomy" id="1265931"/>
    <lineage>
        <taxon>Bacteria</taxon>
        <taxon>Pseudomonadati</taxon>
        <taxon>Pseudomonadota</taxon>
        <taxon>Alphaproteobacteria</taxon>
        <taxon>Hyphomicrobiales</taxon>
        <taxon>Rhizobiaceae</taxon>
        <taxon>Rhizobium/Agrobacterium group</taxon>
        <taxon>Rhizobium</taxon>
    </lineage>
</organism>
<gene>
    <name evidence="15" type="ORF">GGQ67_002229</name>
</gene>
<dbReference type="PANTHER" id="PTHR43722">
    <property type="entry name" value="PROLINE IMINOPEPTIDASE"/>
    <property type="match status" value="1"/>
</dbReference>
<comment type="similarity">
    <text evidence="3 11 13">Belongs to the peptidase S33 family.</text>
</comment>
<evidence type="ECO:0000256" key="3">
    <source>
        <dbReference type="ARBA" id="ARBA00010088"/>
    </source>
</evidence>
<evidence type="ECO:0000313" key="15">
    <source>
        <dbReference type="EMBL" id="MBB3964568.1"/>
    </source>
</evidence>
<dbReference type="PRINTS" id="PR00793">
    <property type="entry name" value="PROAMNOPTASE"/>
</dbReference>
<keyword evidence="7 11" id="KW-0963">Cytoplasm</keyword>
<keyword evidence="6 11" id="KW-0031">Aminopeptidase</keyword>
<evidence type="ECO:0000256" key="6">
    <source>
        <dbReference type="ARBA" id="ARBA00022438"/>
    </source>
</evidence>
<keyword evidence="9 11" id="KW-0378">Hydrolase</keyword>
<feature type="active site" description="Proton donor" evidence="12">
    <location>
        <position position="298"/>
    </location>
</feature>
<proteinExistence type="inferred from homology"/>
<protein>
    <recommendedName>
        <fullName evidence="5 11">Proline iminopeptidase</fullName>
        <shortName evidence="11">PIP</shortName>
        <ecNumber evidence="4 11">3.4.11.5</ecNumber>
    </recommendedName>
    <alternativeName>
        <fullName evidence="10 11">Prolyl aminopeptidase</fullName>
    </alternativeName>
</protein>
<dbReference type="Pfam" id="PF00561">
    <property type="entry name" value="Abhydrolase_1"/>
    <property type="match status" value="1"/>
</dbReference>
<dbReference type="GO" id="GO:0006508">
    <property type="term" value="P:proteolysis"/>
    <property type="evidence" value="ECO:0007669"/>
    <property type="project" value="UniProtKB-KW"/>
</dbReference>
<evidence type="ECO:0000313" key="16">
    <source>
        <dbReference type="Proteomes" id="UP000582090"/>
    </source>
</evidence>
<feature type="active site" description="Nucleophile" evidence="12">
    <location>
        <position position="115"/>
    </location>
</feature>
<evidence type="ECO:0000256" key="8">
    <source>
        <dbReference type="ARBA" id="ARBA00022670"/>
    </source>
</evidence>
<dbReference type="InterPro" id="IPR029058">
    <property type="entry name" value="AB_hydrolase_fold"/>
</dbReference>
<dbReference type="PIRSF" id="PIRSF006431">
    <property type="entry name" value="Pept_S33"/>
    <property type="match status" value="1"/>
</dbReference>
<evidence type="ECO:0000256" key="12">
    <source>
        <dbReference type="PIRSR" id="PIRSR006431-1"/>
    </source>
</evidence>
<evidence type="ECO:0000256" key="2">
    <source>
        <dbReference type="ARBA" id="ARBA00004496"/>
    </source>
</evidence>
<sequence length="322" mass="35495">MAILFPEIEAYDRGLLDVGDGHLIHWESYGNPQGRPALHLHGGPGSGSSPSAARYFDPSAYRIVLFDQRNCGRSLPDAADMGTDLSANTTWDLIEDIEKLRHHLAVTGWVLFGTSWGSTLALAYAQTHPTRVSAMVLAGVTITRRLEIDWLTQGMAALFPAEWHRLNESLPGDMRAKGVIEGYRALLNAPDPEVRLKAARDWHDWEAASILLANADGYPRRWRDPAYLLTRARIVTHYFSHAAWLEESVLLRDAGRLASIPGVLVQGRLDLEAPLTTAWELARAWPGSELVVVEDAAHSPAHDGMASAIIAATEKFLEISQK</sequence>
<evidence type="ECO:0000256" key="11">
    <source>
        <dbReference type="PIRNR" id="PIRNR006431"/>
    </source>
</evidence>
<evidence type="ECO:0000256" key="1">
    <source>
        <dbReference type="ARBA" id="ARBA00001585"/>
    </source>
</evidence>
<dbReference type="EC" id="3.4.11.5" evidence="4 11"/>
<dbReference type="NCBIfam" id="TIGR01249">
    <property type="entry name" value="pro_imino_pep_1"/>
    <property type="match status" value="1"/>
</dbReference>
<feature type="active site" evidence="12">
    <location>
        <position position="270"/>
    </location>
</feature>
<dbReference type="RefSeq" id="WP_183900201.1">
    <property type="nucleotide sequence ID" value="NZ_JACIDW010000005.1"/>
</dbReference>
<keyword evidence="16" id="KW-1185">Reference proteome</keyword>
<comment type="subcellular location">
    <subcellularLocation>
        <location evidence="2 11">Cytoplasm</location>
    </subcellularLocation>
</comment>
<feature type="domain" description="AB hydrolase-1" evidence="14">
    <location>
        <begin position="40"/>
        <end position="302"/>
    </location>
</feature>
<evidence type="ECO:0000256" key="10">
    <source>
        <dbReference type="ARBA" id="ARBA00029605"/>
    </source>
</evidence>
<dbReference type="SUPFAM" id="SSF53474">
    <property type="entry name" value="alpha/beta-Hydrolases"/>
    <property type="match status" value="1"/>
</dbReference>
<dbReference type="AlphaFoldDB" id="A0A7W6GAF2"/>
<reference evidence="15 16" key="1">
    <citation type="submission" date="2020-08" db="EMBL/GenBank/DDBJ databases">
        <title>Genomic Encyclopedia of Type Strains, Phase IV (KMG-IV): sequencing the most valuable type-strain genomes for metagenomic binning, comparative biology and taxonomic classification.</title>
        <authorList>
            <person name="Goeker M."/>
        </authorList>
    </citation>
    <scope>NUCLEOTIDE SEQUENCE [LARGE SCALE GENOMIC DNA]</scope>
    <source>
        <strain evidence="15 16">DSM 26575</strain>
    </source>
</reference>
<comment type="catalytic activity">
    <reaction evidence="1 11 13">
        <text>Release of N-terminal proline from a peptide.</text>
        <dbReference type="EC" id="3.4.11.5"/>
    </reaction>
</comment>
<dbReference type="InterPro" id="IPR002410">
    <property type="entry name" value="Peptidase_S33"/>
</dbReference>
<dbReference type="GO" id="GO:0005737">
    <property type="term" value="C:cytoplasm"/>
    <property type="evidence" value="ECO:0007669"/>
    <property type="project" value="UniProtKB-SubCell"/>
</dbReference>
<dbReference type="Gene3D" id="3.40.50.1820">
    <property type="entry name" value="alpha/beta hydrolase"/>
    <property type="match status" value="1"/>
</dbReference>
<comment type="caution">
    <text evidence="15">The sequence shown here is derived from an EMBL/GenBank/DDBJ whole genome shotgun (WGS) entry which is preliminary data.</text>
</comment>
<dbReference type="PANTHER" id="PTHR43722:SF1">
    <property type="entry name" value="PROLINE IMINOPEPTIDASE"/>
    <property type="match status" value="1"/>
</dbReference>
<dbReference type="InterPro" id="IPR000073">
    <property type="entry name" value="AB_hydrolase_1"/>
</dbReference>
<dbReference type="EMBL" id="JACIDW010000005">
    <property type="protein sequence ID" value="MBB3964568.1"/>
    <property type="molecule type" value="Genomic_DNA"/>
</dbReference>
<evidence type="ECO:0000256" key="7">
    <source>
        <dbReference type="ARBA" id="ARBA00022490"/>
    </source>
</evidence>
<accession>A0A7W6GAF2</accession>
<evidence type="ECO:0000259" key="14">
    <source>
        <dbReference type="Pfam" id="PF00561"/>
    </source>
</evidence>
<dbReference type="GO" id="GO:0004177">
    <property type="term" value="F:aminopeptidase activity"/>
    <property type="evidence" value="ECO:0007669"/>
    <property type="project" value="UniProtKB-UniRule"/>
</dbReference>
<keyword evidence="8 11" id="KW-0645">Protease</keyword>
<dbReference type="InterPro" id="IPR005944">
    <property type="entry name" value="Pro_iminopeptidase"/>
</dbReference>
<evidence type="ECO:0000256" key="9">
    <source>
        <dbReference type="ARBA" id="ARBA00022801"/>
    </source>
</evidence>
<evidence type="ECO:0000256" key="4">
    <source>
        <dbReference type="ARBA" id="ARBA00012568"/>
    </source>
</evidence>
<name>A0A7W6GAF2_9HYPH</name>
<evidence type="ECO:0000256" key="13">
    <source>
        <dbReference type="RuleBase" id="RU003421"/>
    </source>
</evidence>
<dbReference type="Proteomes" id="UP000582090">
    <property type="component" value="Unassembled WGS sequence"/>
</dbReference>